<feature type="compositionally biased region" description="Basic residues" evidence="1">
    <location>
        <begin position="61"/>
        <end position="70"/>
    </location>
</feature>
<comment type="caution">
    <text evidence="2">The sequence shown here is derived from an EMBL/GenBank/DDBJ whole genome shotgun (WGS) entry which is preliminary data.</text>
</comment>
<feature type="compositionally biased region" description="Low complexity" evidence="1">
    <location>
        <begin position="38"/>
        <end position="48"/>
    </location>
</feature>
<protein>
    <submittedName>
        <fullName evidence="2">Uncharacterized protein</fullName>
    </submittedName>
</protein>
<dbReference type="Proteomes" id="UP000636709">
    <property type="component" value="Unassembled WGS sequence"/>
</dbReference>
<feature type="compositionally biased region" description="Low complexity" evidence="1">
    <location>
        <begin position="131"/>
        <end position="141"/>
    </location>
</feature>
<evidence type="ECO:0000313" key="3">
    <source>
        <dbReference type="Proteomes" id="UP000636709"/>
    </source>
</evidence>
<evidence type="ECO:0000256" key="1">
    <source>
        <dbReference type="SAM" id="MobiDB-lite"/>
    </source>
</evidence>
<feature type="compositionally biased region" description="Basic and acidic residues" evidence="1">
    <location>
        <begin position="248"/>
        <end position="265"/>
    </location>
</feature>
<feature type="region of interest" description="Disordered" evidence="1">
    <location>
        <begin position="94"/>
        <end position="159"/>
    </location>
</feature>
<feature type="region of interest" description="Disordered" evidence="1">
    <location>
        <begin position="185"/>
        <end position="275"/>
    </location>
</feature>
<accession>A0A835KPH3</accession>
<organism evidence="2 3">
    <name type="scientific">Digitaria exilis</name>
    <dbReference type="NCBI Taxonomy" id="1010633"/>
    <lineage>
        <taxon>Eukaryota</taxon>
        <taxon>Viridiplantae</taxon>
        <taxon>Streptophyta</taxon>
        <taxon>Embryophyta</taxon>
        <taxon>Tracheophyta</taxon>
        <taxon>Spermatophyta</taxon>
        <taxon>Magnoliopsida</taxon>
        <taxon>Liliopsida</taxon>
        <taxon>Poales</taxon>
        <taxon>Poaceae</taxon>
        <taxon>PACMAD clade</taxon>
        <taxon>Panicoideae</taxon>
        <taxon>Panicodae</taxon>
        <taxon>Paniceae</taxon>
        <taxon>Anthephorinae</taxon>
        <taxon>Digitaria</taxon>
    </lineage>
</organism>
<reference evidence="2" key="1">
    <citation type="submission" date="2020-07" db="EMBL/GenBank/DDBJ databases">
        <title>Genome sequence and genetic diversity analysis of an under-domesticated orphan crop, white fonio (Digitaria exilis).</title>
        <authorList>
            <person name="Bennetzen J.L."/>
            <person name="Chen S."/>
            <person name="Ma X."/>
            <person name="Wang X."/>
            <person name="Yssel A.E.J."/>
            <person name="Chaluvadi S.R."/>
            <person name="Johnson M."/>
            <person name="Gangashetty P."/>
            <person name="Hamidou F."/>
            <person name="Sanogo M.D."/>
            <person name="Zwaenepoel A."/>
            <person name="Wallace J."/>
            <person name="Van De Peer Y."/>
            <person name="Van Deynze A."/>
        </authorList>
    </citation>
    <scope>NUCLEOTIDE SEQUENCE</scope>
    <source>
        <tissue evidence="2">Leaves</tissue>
    </source>
</reference>
<proteinExistence type="predicted"/>
<evidence type="ECO:0000313" key="2">
    <source>
        <dbReference type="EMBL" id="KAF8762506.1"/>
    </source>
</evidence>
<gene>
    <name evidence="2" type="ORF">HU200_009478</name>
</gene>
<feature type="compositionally biased region" description="Basic and acidic residues" evidence="1">
    <location>
        <begin position="50"/>
        <end position="60"/>
    </location>
</feature>
<feature type="region of interest" description="Disordered" evidence="1">
    <location>
        <begin position="12"/>
        <end position="74"/>
    </location>
</feature>
<dbReference type="EMBL" id="JACEFO010000638">
    <property type="protein sequence ID" value="KAF8762506.1"/>
    <property type="molecule type" value="Genomic_DNA"/>
</dbReference>
<keyword evidence="3" id="KW-1185">Reference proteome</keyword>
<dbReference type="AlphaFoldDB" id="A0A835KPH3"/>
<sequence>MCSTRSAAACFGGSSAAEDSWPSSFVQRRTRASIRPSPAQARPALPVPARRREARPEQRAGGRHLARTKRSATVSTPGVVDSVAALTVHARCFSTPLPTPMASEHTSPRRRATVSCQMPSPQPPPLAAVTGRWPPGLLSPSLPRPREQEREQEDDDTNRAVMEEISAWTSKNQELSMASRRFLRERSLPSHPHRRLRSTSSVPALQGPKNPIGEARRSPVHPASRAVSSPRPPFNTPWWRASSPGADGEGKKQVGDAKDPRKDGPLNRGMPRVGSARERVLVRGSFLERYYQYASVECV</sequence>
<name>A0A835KPH3_9POAL</name>